<comment type="caution">
    <text evidence="1">The sequence shown here is derived from an EMBL/GenBank/DDBJ whole genome shotgun (WGS) entry which is preliminary data.</text>
</comment>
<organism evidence="1 2">
    <name type="scientific">Chthoniobacter flavus Ellin428</name>
    <dbReference type="NCBI Taxonomy" id="497964"/>
    <lineage>
        <taxon>Bacteria</taxon>
        <taxon>Pseudomonadati</taxon>
        <taxon>Verrucomicrobiota</taxon>
        <taxon>Spartobacteria</taxon>
        <taxon>Chthoniobacterales</taxon>
        <taxon>Chthoniobacteraceae</taxon>
        <taxon>Chthoniobacter</taxon>
    </lineage>
</organism>
<dbReference type="InParanoid" id="B4DA80"/>
<dbReference type="RefSeq" id="WP_006983141.1">
    <property type="nucleotide sequence ID" value="NZ_ABVL01000029.1"/>
</dbReference>
<accession>B4DA80</accession>
<proteinExistence type="predicted"/>
<dbReference type="Proteomes" id="UP000005824">
    <property type="component" value="Unassembled WGS sequence"/>
</dbReference>
<name>B4DA80_9BACT</name>
<dbReference type="AlphaFoldDB" id="B4DA80"/>
<gene>
    <name evidence="1" type="ORF">CfE428DRAFT_5820</name>
</gene>
<protein>
    <submittedName>
        <fullName evidence="1">Uncharacterized protein</fullName>
    </submittedName>
</protein>
<evidence type="ECO:0000313" key="1">
    <source>
        <dbReference type="EMBL" id="EDY16707.1"/>
    </source>
</evidence>
<dbReference type="STRING" id="497964.CfE428DRAFT_5820"/>
<keyword evidence="2" id="KW-1185">Reference proteome</keyword>
<dbReference type="EMBL" id="ABVL01000029">
    <property type="protein sequence ID" value="EDY16707.1"/>
    <property type="molecule type" value="Genomic_DNA"/>
</dbReference>
<sequence>MSFSPEQQALLNLVAKAARPQLASLAPIERAQLQEGLALILPEVEAEQCRIAAQAIRHAEDAQLILDELLEALP</sequence>
<evidence type="ECO:0000313" key="2">
    <source>
        <dbReference type="Proteomes" id="UP000005824"/>
    </source>
</evidence>
<reference evidence="1 2" key="1">
    <citation type="journal article" date="2011" name="J. Bacteriol.">
        <title>Genome sequence of Chthoniobacter flavus Ellin428, an aerobic heterotrophic soil bacterium.</title>
        <authorList>
            <person name="Kant R."/>
            <person name="van Passel M.W."/>
            <person name="Palva A."/>
            <person name="Lucas S."/>
            <person name="Lapidus A."/>
            <person name="Glavina Del Rio T."/>
            <person name="Dalin E."/>
            <person name="Tice H."/>
            <person name="Bruce D."/>
            <person name="Goodwin L."/>
            <person name="Pitluck S."/>
            <person name="Larimer F.W."/>
            <person name="Land M.L."/>
            <person name="Hauser L."/>
            <person name="Sangwan P."/>
            <person name="de Vos W.M."/>
            <person name="Janssen P.H."/>
            <person name="Smidt H."/>
        </authorList>
    </citation>
    <scope>NUCLEOTIDE SEQUENCE [LARGE SCALE GENOMIC DNA]</scope>
    <source>
        <strain evidence="1 2">Ellin428</strain>
    </source>
</reference>